<gene>
    <name evidence="14" type="primary">Cni-gpc-1</name>
    <name evidence="14" type="synonym">Cnig_chr_X.g25002</name>
    <name evidence="14" type="ORF">B9Z55_025002</name>
</gene>
<evidence type="ECO:0000313" key="14">
    <source>
        <dbReference type="EMBL" id="PIC19455.1"/>
    </source>
</evidence>
<evidence type="ECO:0000256" key="12">
    <source>
        <dbReference type="SAM" id="MobiDB-lite"/>
    </source>
</evidence>
<evidence type="ECO:0000313" key="15">
    <source>
        <dbReference type="Proteomes" id="UP000230233"/>
    </source>
</evidence>
<organism evidence="14 15">
    <name type="scientific">Caenorhabditis nigoni</name>
    <dbReference type="NCBI Taxonomy" id="1611254"/>
    <lineage>
        <taxon>Eukaryota</taxon>
        <taxon>Metazoa</taxon>
        <taxon>Ecdysozoa</taxon>
        <taxon>Nematoda</taxon>
        <taxon>Chromadorea</taxon>
        <taxon>Rhabditida</taxon>
        <taxon>Rhabditina</taxon>
        <taxon>Rhabditomorpha</taxon>
        <taxon>Rhabditoidea</taxon>
        <taxon>Rhabditidae</taxon>
        <taxon>Peloderinae</taxon>
        <taxon>Caenorhabditis</taxon>
    </lineage>
</organism>
<dbReference type="FunFam" id="4.10.260.10:FF:000001">
    <property type="entry name" value="Guanine nucleotide-binding protein subunit gamma"/>
    <property type="match status" value="1"/>
</dbReference>
<dbReference type="EMBL" id="PDUG01000006">
    <property type="protein sequence ID" value="PIC19455.1"/>
    <property type="molecule type" value="Genomic_DNA"/>
</dbReference>
<evidence type="ECO:0000256" key="1">
    <source>
        <dbReference type="ARBA" id="ARBA00004342"/>
    </source>
</evidence>
<comment type="similarity">
    <text evidence="2 11">Belongs to the G protein gamma family.</text>
</comment>
<dbReference type="GO" id="GO:0031681">
    <property type="term" value="F:G-protein beta-subunit binding"/>
    <property type="evidence" value="ECO:0007669"/>
    <property type="project" value="InterPro"/>
</dbReference>
<proteinExistence type="inferred from homology"/>
<dbReference type="OrthoDB" id="6264244at2759"/>
<evidence type="ECO:0000256" key="7">
    <source>
        <dbReference type="ARBA" id="ARBA00023224"/>
    </source>
</evidence>
<dbReference type="PROSITE" id="PS50058">
    <property type="entry name" value="G_PROTEIN_GAMMA"/>
    <property type="match status" value="1"/>
</dbReference>
<keyword evidence="8 11" id="KW-0449">Lipoprotein</keyword>
<sequence length="191" mass="21369">MYSNFLTEHGSRHVSPHPSERSRGPSSERPRTATNYIPLLPEKANTNDEAMADYLPNYISEKKPRTAGSSPEPAVQVDLDSDSFFDEKREPVIAPEDREQVASAAPGEVVSVETPALAPHNEDFQRRDEMENIKATTEQLRTEANIQRKKVSEVAKDLMEFCEKNKATDMLVSGPLDAHNPFQEKKSCSVL</sequence>
<keyword evidence="15" id="KW-1185">Reference proteome</keyword>
<evidence type="ECO:0000256" key="10">
    <source>
        <dbReference type="ARBA" id="ARBA00062735"/>
    </source>
</evidence>
<keyword evidence="6 11" id="KW-0472">Membrane</keyword>
<comment type="caution">
    <text evidence="14">The sequence shown here is derived from an EMBL/GenBank/DDBJ whole genome shotgun (WGS) entry which is preliminary data.</text>
</comment>
<feature type="compositionally biased region" description="Basic and acidic residues" evidence="12">
    <location>
        <begin position="85"/>
        <end position="100"/>
    </location>
</feature>
<comment type="function">
    <text evidence="11">Guanine nucleotide-binding proteins (G proteins) are involved as a modulator or transducer in various transmembrane signaling systems. The beta and gamma chains are required for the GTPase activity, for replacement of GDP by GTP, and for G protein-effector interaction.</text>
</comment>
<feature type="region of interest" description="Disordered" evidence="12">
    <location>
        <begin position="61"/>
        <end position="128"/>
    </location>
</feature>
<keyword evidence="4 11" id="KW-1003">Cell membrane</keyword>
<dbReference type="Pfam" id="PF00631">
    <property type="entry name" value="G-gamma"/>
    <property type="match status" value="1"/>
</dbReference>
<dbReference type="InterPro" id="IPR036284">
    <property type="entry name" value="GGL_sf"/>
</dbReference>
<dbReference type="SMART" id="SM01224">
    <property type="entry name" value="G_gamma"/>
    <property type="match status" value="1"/>
</dbReference>
<evidence type="ECO:0000259" key="13">
    <source>
        <dbReference type="PROSITE" id="PS50058"/>
    </source>
</evidence>
<dbReference type="Proteomes" id="UP000230233">
    <property type="component" value="Chromosome X"/>
</dbReference>
<reference evidence="15" key="1">
    <citation type="submission" date="2017-10" db="EMBL/GenBank/DDBJ databases">
        <title>Rapid genome shrinkage in a self-fertile nematode reveals novel sperm competition proteins.</title>
        <authorList>
            <person name="Yin D."/>
            <person name="Schwarz E.M."/>
            <person name="Thomas C.G."/>
            <person name="Felde R.L."/>
            <person name="Korf I.F."/>
            <person name="Cutter A.D."/>
            <person name="Schartner C.M."/>
            <person name="Ralston E.J."/>
            <person name="Meyer B.J."/>
            <person name="Haag E.S."/>
        </authorList>
    </citation>
    <scope>NUCLEOTIDE SEQUENCE [LARGE SCALE GENOMIC DNA]</scope>
    <source>
        <strain evidence="15">JU1422</strain>
    </source>
</reference>
<evidence type="ECO:0000256" key="9">
    <source>
        <dbReference type="ARBA" id="ARBA00023289"/>
    </source>
</evidence>
<dbReference type="CDD" id="cd00068">
    <property type="entry name" value="GGL"/>
    <property type="match status" value="1"/>
</dbReference>
<evidence type="ECO:0000256" key="3">
    <source>
        <dbReference type="ARBA" id="ARBA00016111"/>
    </source>
</evidence>
<dbReference type="SUPFAM" id="SSF48670">
    <property type="entry name" value="Transducin (heterotrimeric G protein), gamma chain"/>
    <property type="match status" value="1"/>
</dbReference>
<dbReference type="GO" id="GO:0007186">
    <property type="term" value="P:G protein-coupled receptor signaling pathway"/>
    <property type="evidence" value="ECO:0007669"/>
    <property type="project" value="InterPro"/>
</dbReference>
<protein>
    <recommendedName>
        <fullName evidence="3 11">Guanine nucleotide-binding protein subunit gamma</fullName>
    </recommendedName>
</protein>
<evidence type="ECO:0000256" key="6">
    <source>
        <dbReference type="ARBA" id="ARBA00023136"/>
    </source>
</evidence>
<name>A0A2G5SWE9_9PELO</name>
<feature type="region of interest" description="Disordered" evidence="12">
    <location>
        <begin position="1"/>
        <end position="47"/>
    </location>
</feature>
<evidence type="ECO:0000256" key="11">
    <source>
        <dbReference type="RuleBase" id="RU004973"/>
    </source>
</evidence>
<keyword evidence="9" id="KW-0636">Prenylation</keyword>
<evidence type="ECO:0000256" key="2">
    <source>
        <dbReference type="ARBA" id="ARBA00007431"/>
    </source>
</evidence>
<feature type="compositionally biased region" description="Basic and acidic residues" evidence="12">
    <location>
        <begin position="18"/>
        <end position="31"/>
    </location>
</feature>
<dbReference type="STRING" id="1611254.A0A2G5SWE9"/>
<evidence type="ECO:0000256" key="8">
    <source>
        <dbReference type="ARBA" id="ARBA00023288"/>
    </source>
</evidence>
<dbReference type="AlphaFoldDB" id="A0A2G5SWE9"/>
<keyword evidence="5" id="KW-0488">Methylation</keyword>
<dbReference type="PRINTS" id="PR00321">
    <property type="entry name" value="GPROTEING"/>
</dbReference>
<comment type="subunit">
    <text evidence="10">G proteins are composed of 3 units, alpha, beta and gamma. Interacts with gpb-1 and gpb-2.</text>
</comment>
<dbReference type="SMART" id="SM00224">
    <property type="entry name" value="GGL"/>
    <property type="match status" value="1"/>
</dbReference>
<dbReference type="PANTHER" id="PTHR13809">
    <property type="entry name" value="GUANINE NUCLEOTIDE-BINDING PROTEIN GAMMA SUBUNIT"/>
    <property type="match status" value="1"/>
</dbReference>
<keyword evidence="7 11" id="KW-0807">Transducer</keyword>
<dbReference type="GO" id="GO:0005834">
    <property type="term" value="C:heterotrimeric G-protein complex"/>
    <property type="evidence" value="ECO:0007669"/>
    <property type="project" value="InterPro"/>
</dbReference>
<evidence type="ECO:0000256" key="5">
    <source>
        <dbReference type="ARBA" id="ARBA00022481"/>
    </source>
</evidence>
<evidence type="ECO:0000256" key="4">
    <source>
        <dbReference type="ARBA" id="ARBA00022475"/>
    </source>
</evidence>
<comment type="subcellular location">
    <subcellularLocation>
        <location evidence="1 11">Cell membrane</location>
        <topology evidence="1 11">Lipid-anchor</topology>
        <orientation evidence="1 11">Cytoplasmic side</orientation>
    </subcellularLocation>
</comment>
<feature type="domain" description="G protein gamma" evidence="13">
    <location>
        <begin position="133"/>
        <end position="191"/>
    </location>
</feature>
<accession>A0A2G5SWE9</accession>
<dbReference type="InterPro" id="IPR001770">
    <property type="entry name" value="G-protein_gamma"/>
</dbReference>
<comment type="subunit">
    <text evidence="11">G proteins are composed of 3 units; alpha, beta and gamma.</text>
</comment>
<dbReference type="Gene3D" id="4.10.260.10">
    <property type="entry name" value="Transducin (heterotrimeric G protein), gamma chain"/>
    <property type="match status" value="1"/>
</dbReference>
<dbReference type="InterPro" id="IPR015898">
    <property type="entry name" value="G-protein_gamma-like_dom"/>
</dbReference>